<dbReference type="AlphaFoldDB" id="A0A918Z772"/>
<name>A0A918Z772_9ACTN</name>
<reference evidence="1" key="2">
    <citation type="submission" date="2020-09" db="EMBL/GenBank/DDBJ databases">
        <authorList>
            <person name="Sun Q."/>
            <person name="Ohkuma M."/>
        </authorList>
    </citation>
    <scope>NUCLEOTIDE SEQUENCE</scope>
    <source>
        <strain evidence="1">JCM 4784</strain>
    </source>
</reference>
<evidence type="ECO:0000313" key="1">
    <source>
        <dbReference type="EMBL" id="GHE38760.1"/>
    </source>
</evidence>
<proteinExistence type="predicted"/>
<evidence type="ECO:0000313" key="2">
    <source>
        <dbReference type="Proteomes" id="UP000608024"/>
    </source>
</evidence>
<dbReference type="EMBL" id="BNBT01000005">
    <property type="protein sequence ID" value="GHE38760.1"/>
    <property type="molecule type" value="Genomic_DNA"/>
</dbReference>
<dbReference type="Proteomes" id="UP000608024">
    <property type="component" value="Unassembled WGS sequence"/>
</dbReference>
<comment type="caution">
    <text evidence="1">The sequence shown here is derived from an EMBL/GenBank/DDBJ whole genome shotgun (WGS) entry which is preliminary data.</text>
</comment>
<organism evidence="1 2">
    <name type="scientific">Streptomyces longispororuber</name>
    <dbReference type="NCBI Taxonomy" id="68230"/>
    <lineage>
        <taxon>Bacteria</taxon>
        <taxon>Bacillati</taxon>
        <taxon>Actinomycetota</taxon>
        <taxon>Actinomycetes</taxon>
        <taxon>Kitasatosporales</taxon>
        <taxon>Streptomycetaceae</taxon>
        <taxon>Streptomyces</taxon>
    </lineage>
</organism>
<keyword evidence="2" id="KW-1185">Reference proteome</keyword>
<reference evidence="1" key="1">
    <citation type="journal article" date="2014" name="Int. J. Syst. Evol. Microbiol.">
        <title>Complete genome sequence of Corynebacterium casei LMG S-19264T (=DSM 44701T), isolated from a smear-ripened cheese.</title>
        <authorList>
            <consortium name="US DOE Joint Genome Institute (JGI-PGF)"/>
            <person name="Walter F."/>
            <person name="Albersmeier A."/>
            <person name="Kalinowski J."/>
            <person name="Ruckert C."/>
        </authorList>
    </citation>
    <scope>NUCLEOTIDE SEQUENCE</scope>
    <source>
        <strain evidence="1">JCM 4784</strain>
    </source>
</reference>
<sequence>MARIYATSAQYEAYTGQTAPADFAARLARTSRFLEPELFRLCWYDVRCARKCSGGRPRAASWGQRACGAR</sequence>
<gene>
    <name evidence="1" type="ORF">GCM10018785_05380</name>
</gene>
<protein>
    <submittedName>
        <fullName evidence="1">Uncharacterized protein</fullName>
    </submittedName>
</protein>
<accession>A0A918Z772</accession>